<dbReference type="Proteomes" id="UP000279259">
    <property type="component" value="Unassembled WGS sequence"/>
</dbReference>
<organism evidence="15 16">
    <name type="scientific">Saitozyma podzolica</name>
    <dbReference type="NCBI Taxonomy" id="1890683"/>
    <lineage>
        <taxon>Eukaryota</taxon>
        <taxon>Fungi</taxon>
        <taxon>Dikarya</taxon>
        <taxon>Basidiomycota</taxon>
        <taxon>Agaricomycotina</taxon>
        <taxon>Tremellomycetes</taxon>
        <taxon>Tremellales</taxon>
        <taxon>Trimorphomycetaceae</taxon>
        <taxon>Saitozyma</taxon>
    </lineage>
</organism>
<dbReference type="SMART" id="SM01345">
    <property type="entry name" value="Rapamycin_bind"/>
    <property type="match status" value="1"/>
</dbReference>
<dbReference type="PROSITE" id="PS51190">
    <property type="entry name" value="FATC"/>
    <property type="match status" value="1"/>
</dbReference>
<dbReference type="PROSITE" id="PS00915">
    <property type="entry name" value="PI3_4_KINASE_1"/>
    <property type="match status" value="1"/>
</dbReference>
<evidence type="ECO:0000256" key="5">
    <source>
        <dbReference type="ARBA" id="ARBA00022741"/>
    </source>
</evidence>
<dbReference type="InterPro" id="IPR003151">
    <property type="entry name" value="PIK-rel_kinase_FAT"/>
</dbReference>
<proteinExistence type="inferred from homology"/>
<gene>
    <name evidence="15" type="primary">TOR1</name>
    <name evidence="15" type="ORF">EHS25_000516</name>
</gene>
<keyword evidence="2 11" id="KW-0723">Serine/threonine-protein kinase</keyword>
<dbReference type="GO" id="GO:0004674">
    <property type="term" value="F:protein serine/threonine kinase activity"/>
    <property type="evidence" value="ECO:0007669"/>
    <property type="project" value="UniProtKB-KW"/>
</dbReference>
<evidence type="ECO:0000313" key="16">
    <source>
        <dbReference type="Proteomes" id="UP000279259"/>
    </source>
</evidence>
<evidence type="ECO:0000256" key="2">
    <source>
        <dbReference type="ARBA" id="ARBA00022527"/>
    </source>
</evidence>
<comment type="catalytic activity">
    <reaction evidence="9 11">
        <text>L-threonyl-[protein] + ATP = O-phospho-L-threonyl-[protein] + ADP + H(+)</text>
        <dbReference type="Rhea" id="RHEA:46608"/>
        <dbReference type="Rhea" id="RHEA-COMP:11060"/>
        <dbReference type="Rhea" id="RHEA-COMP:11605"/>
        <dbReference type="ChEBI" id="CHEBI:15378"/>
        <dbReference type="ChEBI" id="CHEBI:30013"/>
        <dbReference type="ChEBI" id="CHEBI:30616"/>
        <dbReference type="ChEBI" id="CHEBI:61977"/>
        <dbReference type="ChEBI" id="CHEBI:456216"/>
        <dbReference type="EC" id="2.7.11.1"/>
    </reaction>
</comment>
<feature type="domain" description="FAT" evidence="13">
    <location>
        <begin position="1226"/>
        <end position="1785"/>
    </location>
</feature>
<dbReference type="Pfam" id="PF02259">
    <property type="entry name" value="FAT"/>
    <property type="match status" value="1"/>
</dbReference>
<dbReference type="SUPFAM" id="SSF47212">
    <property type="entry name" value="FKBP12-rapamycin-binding domain of FKBP-rapamycin-associated protein (FRAP)"/>
    <property type="match status" value="1"/>
</dbReference>
<evidence type="ECO:0000256" key="7">
    <source>
        <dbReference type="ARBA" id="ARBA00022840"/>
    </source>
</evidence>
<evidence type="ECO:0000256" key="11">
    <source>
        <dbReference type="RuleBase" id="RU364109"/>
    </source>
</evidence>
<dbReference type="PANTHER" id="PTHR11139">
    <property type="entry name" value="ATAXIA TELANGIECTASIA MUTATED ATM -RELATED"/>
    <property type="match status" value="1"/>
</dbReference>
<dbReference type="Pfam" id="PF25574">
    <property type="entry name" value="TPR_IMB1"/>
    <property type="match status" value="1"/>
</dbReference>
<keyword evidence="4" id="KW-0677">Repeat</keyword>
<keyword evidence="16" id="KW-1185">Reference proteome</keyword>
<dbReference type="PANTHER" id="PTHR11139:SF9">
    <property type="entry name" value="SERINE_THREONINE-PROTEIN KINASE MTOR"/>
    <property type="match status" value="1"/>
</dbReference>
<dbReference type="GO" id="GO:0031931">
    <property type="term" value="C:TORC1 complex"/>
    <property type="evidence" value="ECO:0007669"/>
    <property type="project" value="TreeGrafter"/>
</dbReference>
<dbReference type="GO" id="GO:0005737">
    <property type="term" value="C:cytoplasm"/>
    <property type="evidence" value="ECO:0007669"/>
    <property type="project" value="TreeGrafter"/>
</dbReference>
<dbReference type="EMBL" id="RSCD01000001">
    <property type="protein sequence ID" value="RSH95426.1"/>
    <property type="molecule type" value="Genomic_DNA"/>
</dbReference>
<dbReference type="InterPro" id="IPR000403">
    <property type="entry name" value="PI3/4_kinase_cat_dom"/>
</dbReference>
<dbReference type="InterPro" id="IPR018936">
    <property type="entry name" value="PI3/4_kinase_CS"/>
</dbReference>
<dbReference type="GO" id="GO:0106310">
    <property type="term" value="F:protein serine kinase activity"/>
    <property type="evidence" value="ECO:0007669"/>
    <property type="project" value="RHEA"/>
</dbReference>
<dbReference type="Gene3D" id="3.30.1010.10">
    <property type="entry name" value="Phosphatidylinositol 3-kinase Catalytic Subunit, Chain A, domain 4"/>
    <property type="match status" value="1"/>
</dbReference>
<dbReference type="PROSITE" id="PS50290">
    <property type="entry name" value="PI3_4_KINASE_3"/>
    <property type="match status" value="1"/>
</dbReference>
<evidence type="ECO:0000256" key="3">
    <source>
        <dbReference type="ARBA" id="ARBA00022679"/>
    </source>
</evidence>
<dbReference type="InterPro" id="IPR003152">
    <property type="entry name" value="FATC_dom"/>
</dbReference>
<comment type="similarity">
    <text evidence="1 11">Belongs to the PI3/PI4-kinase family.</text>
</comment>
<protein>
    <recommendedName>
        <fullName evidence="11">Serine/threonine-protein kinase TOR</fullName>
        <ecNumber evidence="11">2.7.11.1</ecNumber>
    </recommendedName>
</protein>
<keyword evidence="7 11" id="KW-0067">ATP-binding</keyword>
<dbReference type="InterPro" id="IPR016024">
    <property type="entry name" value="ARM-type_fold"/>
</dbReference>
<dbReference type="Pfam" id="PF08771">
    <property type="entry name" value="FRB_dom"/>
    <property type="match status" value="1"/>
</dbReference>
<keyword evidence="6 11" id="KW-0418">Kinase</keyword>
<evidence type="ECO:0000256" key="1">
    <source>
        <dbReference type="ARBA" id="ARBA00011031"/>
    </source>
</evidence>
<comment type="catalytic activity">
    <reaction evidence="10">
        <text>L-seryl-[protein] + ATP = O-phospho-L-seryl-[protein] + ADP + H(+)</text>
        <dbReference type="Rhea" id="RHEA:17989"/>
        <dbReference type="Rhea" id="RHEA-COMP:9863"/>
        <dbReference type="Rhea" id="RHEA-COMP:11604"/>
        <dbReference type="ChEBI" id="CHEBI:15378"/>
        <dbReference type="ChEBI" id="CHEBI:29999"/>
        <dbReference type="ChEBI" id="CHEBI:30616"/>
        <dbReference type="ChEBI" id="CHEBI:83421"/>
        <dbReference type="ChEBI" id="CHEBI:456216"/>
        <dbReference type="EC" id="2.7.11.1"/>
    </reaction>
</comment>
<evidence type="ECO:0000256" key="8">
    <source>
        <dbReference type="ARBA" id="ARBA00023306"/>
    </source>
</evidence>
<dbReference type="InterPro" id="IPR026683">
    <property type="entry name" value="TOR_cat"/>
</dbReference>
<sequence length="2334" mass="263706">MSTQSDVLDNIFHQLASKNEETRQQAARDLREHVTSYTQEYPGHDGLKGVWGIMLESTNDDSPDRALQKNLRLYEYLRPLLTCTDSVVMVAAAHVVGNMVRIAGVTLGESFFNKEVGQALQMLEDSRQEVGRFSGVLILHQFACNAPSLFHPFVPRVLDKIWIPLRDSRTMVRERASMLLSACLDIIKTREKSPTDTYRRIFEEAKAGLLKASSTDAVLGSLLAFGAMLQNQQISMAEYYKMICELTLRYRDSKEVVVRKAVITLIPSMATYDSDEFEALYLHRSMAYLLQALAKPTDRDIAYVALGHMAVQLGSKMRPFIDDIVKVIKDHLRQRGKKNAPFEAPIFQCLAMLTTAVGPMLTRQMHEVLDLMFPWGLSEALYHALEVIASHIPPLLRTIQERLLDNLSVILTGQPFRPLGAPPARNSSAKAARDINVLQASSGGQSAENIALALKVLGTFDFSGHTLNEFVRDAALPYLEHDNAEVRKEAVLASTQLFINDPICNQTSSHSIEIVSEVLEKLLTVGITDPNSTIRKAVLENLNEKFDRHLAQAEDIRCLFIALNDEVFQFRELAIGVIGRLAVHNPAYVMPPLRKSLINLITELEYSTNAKQKEESAKLLCLLIGAAASLVKSYAPTILTVLLRTAASPETSVPVAAHCVTCIGELARVAGEELVPNVRTVLDLVIGMLNDQSSNLKRDAALKTLGQIVSNTGEVIQPYIDHPHLLGILFRFLRTETSQAVRLETIRTMGMLGALDPFKHKLLRGGVDDPNAETTGPRVTDITLLMNYPSPSNDEYYQTVVINSLVHVLSDPALKDHHYEAVEAVMLIFRTQRLRCVSFLPQILPAFISVIRIAQPHRQEVYLKQLANLILIVKQHIRNYLEDVFGLVHDFWNPNSTLQITIIHLVESVAKAVEGEFKAYLPRLLQQILRTFDGDLAAKYLPERRLNTLLHILKAFYVFGSSIEDYLHLVLPVIVRSFENPAAPDELRKAALRTTGQLCRKVNFSDHASQIIHPLIRTLGTSDAELRDIAMDTLCVLVLQFGPDFAIFIPMVNKALVEHKIAHPAYDQLVNKLLNRERLPPDLGPVERFAADPMSEMSVAAEQAKLPVNQVQLKAAWDCSNVASKQEWLEWMKRLGNELMRESPSQAIRASRNLAEVHPPFARELFNVAFVSCWAELYDQYQEDLTHNLELALTNPGVPPDVVNSILNLAEFMEHDEKALAIESRLLGDYAAAFHAYAKALHYKELEFFVDASVSVVEDLISINQKLQQSDAAWGTLEYAQGNMEMTHDVLWYEKLGRWEEALQVWNERAEDPDSTFDESAIALGKLQCLHALGEWEDLSDFVQVRWASATLDEKKLMAPLAAAASWSLYQWDLMDDYIAAMKNDSADRNFFKAILAVHRNQYSSALRHITKARERLDGELTSLTGESYGRAYDVVVRVQMLSELEEIIQYKDHADEPERQATMRKTWHSRLEGCQRDVEVWQRILQLRSLVLTPSEDMDTWISFADLCRTSDRLNLAEKTLRSLVGSSYIASDPESRARAPPPVIFAYFRLAWAKTLRDGDRQEREETLHHLREFTVQLSNDIGIGRRDGAGGLLLPDEKMYGEYTKLLARCYVELGQWQTALLDNAFTSDPSAVLADYSVATELDPGWYQAWHTWALANFEVITQLEVSQQGLSSAHFTTYIIPAVEGFLRSIALSPGNSLQDTLRLLTLWFTYGYQHGVSTAISQGMHLVNIDVWLEVIPQIIARIHTPRAAIQSLIIRLLHDVGRAHPQALIYPLTVAAKSTVQARKAMATSITNKMREHSAVIVDQAELVSTELIRAAILWHEIWYDGLEEASKHYFADSNIPGMFEVLEPLHEMVERGPETLRETSFVQSFGHDLRIARDHLRRYSMHGDATEIQQAWDIYYSVFQRLGKQLKLLNVIELQYVSPKLMAVRDLDIAVPGTYQSGKPVVGIGMVLPAFQVISSKQRPRKFSLKGRDGKEYTFLLKGHEDLRQDERVMQLFGLVNALLGADLECAKRHLSIRQYSVTPLSPSAGLIGWVQHSDTLHLLIKNYRDSRKILVDIEHRLMQQMADDSYDSLPLLHKVEVFQYALDNTTGQDLYRILWLRSRNSEAWLERRVTYTRSLGVNSMVGYILGLGDRHPSNLLLDQITGKIVHIDFGDCFEVAQQRDKYPEKVPFRLTRMLIHAMEVCGITGTFSRSCEVSMEVLRENRESLMAVLEAFVYDPLIAWRLTATNQPGGRVNAEQDVDEAVARQRKSKANETEILNDAERAEVKNDRALQVIDRVRRKLTGRDFKPDMVLDVKAQVEKLVDEATKTENLCVAFLGWCSFW</sequence>
<evidence type="ECO:0000256" key="10">
    <source>
        <dbReference type="ARBA" id="ARBA00048679"/>
    </source>
</evidence>
<dbReference type="Gene3D" id="1.10.1070.11">
    <property type="entry name" value="Phosphatidylinositol 3-/4-kinase, catalytic domain"/>
    <property type="match status" value="1"/>
</dbReference>
<dbReference type="Gene3D" id="1.20.120.150">
    <property type="entry name" value="FKBP12-rapamycin binding domain"/>
    <property type="match status" value="1"/>
</dbReference>
<name>A0A427YWK3_9TREE</name>
<dbReference type="SUPFAM" id="SSF56112">
    <property type="entry name" value="Protein kinase-like (PK-like)"/>
    <property type="match status" value="1"/>
</dbReference>
<dbReference type="Pfam" id="PF23593">
    <property type="entry name" value="HEAT_ATR"/>
    <property type="match status" value="1"/>
</dbReference>
<keyword evidence="8" id="KW-0131">Cell cycle</keyword>
<dbReference type="CDD" id="cd05169">
    <property type="entry name" value="PIKKc_TOR"/>
    <property type="match status" value="1"/>
</dbReference>
<evidence type="ECO:0000313" key="15">
    <source>
        <dbReference type="EMBL" id="RSH95426.1"/>
    </source>
</evidence>
<dbReference type="OrthoDB" id="381190at2759"/>
<dbReference type="SMART" id="SM00146">
    <property type="entry name" value="PI3Kc"/>
    <property type="match status" value="1"/>
</dbReference>
<dbReference type="InterPro" id="IPR050517">
    <property type="entry name" value="DDR_Repair_Kinase"/>
</dbReference>
<accession>A0A427YWK3</accession>
<dbReference type="SMART" id="SM01346">
    <property type="entry name" value="DUF3385"/>
    <property type="match status" value="1"/>
</dbReference>
<dbReference type="Pfam" id="PF02260">
    <property type="entry name" value="FATC"/>
    <property type="match status" value="1"/>
</dbReference>
<evidence type="ECO:0000256" key="4">
    <source>
        <dbReference type="ARBA" id="ARBA00022737"/>
    </source>
</evidence>
<dbReference type="FunFam" id="1.20.120.150:FF:000001">
    <property type="entry name" value="Serine/threonine-protein kinase TOR"/>
    <property type="match status" value="1"/>
</dbReference>
<dbReference type="STRING" id="1890683.A0A427YWK3"/>
<dbReference type="GO" id="GO:0044877">
    <property type="term" value="F:protein-containing complex binding"/>
    <property type="evidence" value="ECO:0007669"/>
    <property type="project" value="InterPro"/>
</dbReference>
<dbReference type="SUPFAM" id="SSF48371">
    <property type="entry name" value="ARM repeat"/>
    <property type="match status" value="2"/>
</dbReference>
<dbReference type="InterPro" id="IPR014009">
    <property type="entry name" value="PIK_FAT"/>
</dbReference>
<keyword evidence="3 11" id="KW-0808">Transferase</keyword>
<dbReference type="InterPro" id="IPR009076">
    <property type="entry name" value="FRB_dom"/>
</dbReference>
<evidence type="ECO:0000256" key="6">
    <source>
        <dbReference type="ARBA" id="ARBA00022777"/>
    </source>
</evidence>
<evidence type="ECO:0000256" key="9">
    <source>
        <dbReference type="ARBA" id="ARBA00047899"/>
    </source>
</evidence>
<dbReference type="InterPro" id="IPR057564">
    <property type="entry name" value="HEAT_ATR"/>
</dbReference>
<feature type="domain" description="FATC" evidence="14">
    <location>
        <begin position="2302"/>
        <end position="2334"/>
    </location>
</feature>
<dbReference type="InterPro" id="IPR024585">
    <property type="entry name" value="mTOR_dom"/>
</dbReference>
<dbReference type="EC" id="2.7.11.1" evidence="11"/>
<dbReference type="FunFam" id="1.25.10.10:FF:000371">
    <property type="entry name" value="Serine/threonine-protein kinase TOR"/>
    <property type="match status" value="1"/>
</dbReference>
<dbReference type="PROSITE" id="PS51189">
    <property type="entry name" value="FAT"/>
    <property type="match status" value="1"/>
</dbReference>
<dbReference type="GO" id="GO:0031932">
    <property type="term" value="C:TORC2 complex"/>
    <property type="evidence" value="ECO:0007669"/>
    <property type="project" value="TreeGrafter"/>
</dbReference>
<dbReference type="InterPro" id="IPR036940">
    <property type="entry name" value="PI3/4_kinase_cat_sf"/>
</dbReference>
<dbReference type="FunFam" id="1.10.1070.11:FF:000028">
    <property type="entry name" value="Serine/threonine-protein kinase TOR"/>
    <property type="match status" value="1"/>
</dbReference>
<dbReference type="InterPro" id="IPR011009">
    <property type="entry name" value="Kinase-like_dom_sf"/>
</dbReference>
<dbReference type="InterPro" id="IPR011989">
    <property type="entry name" value="ARM-like"/>
</dbReference>
<dbReference type="GO" id="GO:0005524">
    <property type="term" value="F:ATP binding"/>
    <property type="evidence" value="ECO:0007669"/>
    <property type="project" value="UniProtKB-KW"/>
</dbReference>
<evidence type="ECO:0000259" key="13">
    <source>
        <dbReference type="PROSITE" id="PS51189"/>
    </source>
</evidence>
<dbReference type="Gene3D" id="1.25.10.10">
    <property type="entry name" value="Leucine-rich Repeat Variant"/>
    <property type="match status" value="3"/>
</dbReference>
<dbReference type="GO" id="GO:0038202">
    <property type="term" value="P:TORC1 signaling"/>
    <property type="evidence" value="ECO:0007669"/>
    <property type="project" value="TreeGrafter"/>
</dbReference>
<comment type="caution">
    <text evidence="15">The sequence shown here is derived from an EMBL/GenBank/DDBJ whole genome shotgun (WGS) entry which is preliminary data.</text>
</comment>
<dbReference type="GO" id="GO:0016242">
    <property type="term" value="P:negative regulation of macroautophagy"/>
    <property type="evidence" value="ECO:0007669"/>
    <property type="project" value="TreeGrafter"/>
</dbReference>
<feature type="domain" description="PI3K/PI4K catalytic" evidence="12">
    <location>
        <begin position="1959"/>
        <end position="2274"/>
    </location>
</feature>
<reference evidence="15 16" key="1">
    <citation type="submission" date="2018-11" db="EMBL/GenBank/DDBJ databases">
        <title>Genome sequence of Saitozyma podzolica DSM 27192.</title>
        <authorList>
            <person name="Aliyu H."/>
            <person name="Gorte O."/>
            <person name="Ochsenreither K."/>
        </authorList>
    </citation>
    <scope>NUCLEOTIDE SEQUENCE [LARGE SCALE GENOMIC DNA]</scope>
    <source>
        <strain evidence="15 16">DSM 27192</strain>
    </source>
</reference>
<evidence type="ECO:0000259" key="14">
    <source>
        <dbReference type="PROSITE" id="PS51190"/>
    </source>
</evidence>
<dbReference type="Pfam" id="PF00454">
    <property type="entry name" value="PI3_PI4_kinase"/>
    <property type="match status" value="1"/>
</dbReference>
<dbReference type="GO" id="GO:0005886">
    <property type="term" value="C:plasma membrane"/>
    <property type="evidence" value="ECO:0007669"/>
    <property type="project" value="UniProtKB-ARBA"/>
</dbReference>
<dbReference type="GO" id="GO:0005634">
    <property type="term" value="C:nucleus"/>
    <property type="evidence" value="ECO:0007669"/>
    <property type="project" value="TreeGrafter"/>
</dbReference>
<dbReference type="FunFam" id="3.30.1010.10:FF:000006">
    <property type="entry name" value="Serine/threonine-protein kinase TOR"/>
    <property type="match status" value="1"/>
</dbReference>
<evidence type="ECO:0000259" key="12">
    <source>
        <dbReference type="PROSITE" id="PS50290"/>
    </source>
</evidence>
<dbReference type="SMART" id="SM01343">
    <property type="entry name" value="FATC"/>
    <property type="match status" value="1"/>
</dbReference>
<dbReference type="InterPro" id="IPR058584">
    <property type="entry name" value="IMB1_TNPO1-like_TPR"/>
</dbReference>
<dbReference type="Pfam" id="PF11865">
    <property type="entry name" value="mTOR_dom"/>
    <property type="match status" value="1"/>
</dbReference>
<dbReference type="InterPro" id="IPR036738">
    <property type="entry name" value="FRB_sf"/>
</dbReference>
<keyword evidence="5 11" id="KW-0547">Nucleotide-binding</keyword>